<comment type="caution">
    <text evidence="2">The sequence shown here is derived from an EMBL/GenBank/DDBJ whole genome shotgun (WGS) entry which is preliminary data.</text>
</comment>
<evidence type="ECO:0000256" key="1">
    <source>
        <dbReference type="ARBA" id="ARBA00022679"/>
    </source>
</evidence>
<dbReference type="Proteomes" id="UP001232992">
    <property type="component" value="Unassembled WGS sequence"/>
</dbReference>
<keyword evidence="1" id="KW-0808">Transferase</keyword>
<dbReference type="PANTHER" id="PTHR46401:SF2">
    <property type="entry name" value="GLYCOSYLTRANSFERASE WBBK-RELATED"/>
    <property type="match status" value="1"/>
</dbReference>
<evidence type="ECO:0000313" key="3">
    <source>
        <dbReference type="Proteomes" id="UP001232992"/>
    </source>
</evidence>
<name>A0ABT7C0V8_9CYAN</name>
<organism evidence="2 3">
    <name type="scientific">Roseofilum casamattae BLCC-M143</name>
    <dbReference type="NCBI Taxonomy" id="3022442"/>
    <lineage>
        <taxon>Bacteria</taxon>
        <taxon>Bacillati</taxon>
        <taxon>Cyanobacteriota</taxon>
        <taxon>Cyanophyceae</taxon>
        <taxon>Desertifilales</taxon>
        <taxon>Desertifilaceae</taxon>
        <taxon>Roseofilum</taxon>
        <taxon>Roseofilum casamattae</taxon>
    </lineage>
</organism>
<dbReference type="PANTHER" id="PTHR46401">
    <property type="entry name" value="GLYCOSYLTRANSFERASE WBBK-RELATED"/>
    <property type="match status" value="1"/>
</dbReference>
<accession>A0ABT7C0V8</accession>
<proteinExistence type="predicted"/>
<dbReference type="Pfam" id="PF13692">
    <property type="entry name" value="Glyco_trans_1_4"/>
    <property type="match status" value="1"/>
</dbReference>
<sequence>MSQSLRILMMLHMPWNRNLGGPRVQLELADEFRKMGHKVEKFDINDAFPNARNSRLSEFTRPSFSSKAKEFVLANGDRFDIIDAHQGNLPFTKAELNFKGLLVSRSVGLYALCEEYFEYEQKKWPQVKKGNPLANMVRSWRKEKERPYYLRSLETCDLINLPNQDEKIYVQKHWGMGDRSAVFPFGLSEKRQQAFTQAVQPAGTRLARKEVAFIGYWMQRKGSRDWPEILHRTKAKIPDVKFKFLGTGLSPEEVLRDLNLPACDWIEIIPNYDSEELPSLLSGATVGAFPSYMEGFGFAILEKIACALPTVAYDIPGPREMLKPIDFPLMVPAGDVNSFVDKLVEILTLPEAKYEQLSQQCLAFSREFSWPKIAMDQIQIYSQYYTQLN</sequence>
<protein>
    <submittedName>
        <fullName evidence="2">Glycosyltransferase family 4 protein</fullName>
    </submittedName>
</protein>
<dbReference type="CDD" id="cd03801">
    <property type="entry name" value="GT4_PimA-like"/>
    <property type="match status" value="1"/>
</dbReference>
<gene>
    <name evidence="2" type="ORF">PMH09_17985</name>
</gene>
<keyword evidence="3" id="KW-1185">Reference proteome</keyword>
<dbReference type="EMBL" id="JAQOSQ010000025">
    <property type="protein sequence ID" value="MDJ1185081.1"/>
    <property type="molecule type" value="Genomic_DNA"/>
</dbReference>
<dbReference type="Gene3D" id="3.40.50.2000">
    <property type="entry name" value="Glycogen Phosphorylase B"/>
    <property type="match status" value="2"/>
</dbReference>
<reference evidence="2 3" key="1">
    <citation type="submission" date="2023-01" db="EMBL/GenBank/DDBJ databases">
        <title>Novel diversity within Roseofilum (Cyanobacteria; Desertifilaceae) from marine benthic mats with descriptions of four novel species.</title>
        <authorList>
            <person name="Wang Y."/>
            <person name="Berthold D.E."/>
            <person name="Hu J."/>
            <person name="Lefler F.W."/>
            <person name="Laughinghouse H.D. IV."/>
        </authorList>
    </citation>
    <scope>NUCLEOTIDE SEQUENCE [LARGE SCALE GENOMIC DNA]</scope>
    <source>
        <strain evidence="2 3">BLCC-M143</strain>
    </source>
</reference>
<evidence type="ECO:0000313" key="2">
    <source>
        <dbReference type="EMBL" id="MDJ1185081.1"/>
    </source>
</evidence>
<dbReference type="SUPFAM" id="SSF53756">
    <property type="entry name" value="UDP-Glycosyltransferase/glycogen phosphorylase"/>
    <property type="match status" value="1"/>
</dbReference>